<proteinExistence type="predicted"/>
<sequence>MSVLSAGMDIRPRKGSAFVKDGSAAGAREYFIRPLGQGDAATTCMCKDGQLACSADTPEVLKVTASGSSEPSTECATLSGTSIALDLSTTACNSQYCPTCFNLDTTSGGADMAITLTNCNYYMGKDMASNYVIKYDFYNFGTYAASLTDGGGVTYQISYGEFGASATHCACLAGTSGALRNIHRVFCRKMRLEFCRNSTVWHV</sequence>
<organism evidence="1 2">
    <name type="scientific">Durusdinium trenchii</name>
    <dbReference type="NCBI Taxonomy" id="1381693"/>
    <lineage>
        <taxon>Eukaryota</taxon>
        <taxon>Sar</taxon>
        <taxon>Alveolata</taxon>
        <taxon>Dinophyceae</taxon>
        <taxon>Suessiales</taxon>
        <taxon>Symbiodiniaceae</taxon>
        <taxon>Durusdinium</taxon>
    </lineage>
</organism>
<dbReference type="EMBL" id="CAXAMN010021710">
    <property type="protein sequence ID" value="CAK9062655.1"/>
    <property type="molecule type" value="Genomic_DNA"/>
</dbReference>
<dbReference type="Proteomes" id="UP001642484">
    <property type="component" value="Unassembled WGS sequence"/>
</dbReference>
<evidence type="ECO:0000313" key="2">
    <source>
        <dbReference type="Proteomes" id="UP001642484"/>
    </source>
</evidence>
<protein>
    <submittedName>
        <fullName evidence="1">Uncharacterized protein</fullName>
    </submittedName>
</protein>
<reference evidence="1 2" key="1">
    <citation type="submission" date="2024-02" db="EMBL/GenBank/DDBJ databases">
        <authorList>
            <person name="Chen Y."/>
            <person name="Shah S."/>
            <person name="Dougan E. K."/>
            <person name="Thang M."/>
            <person name="Chan C."/>
        </authorList>
    </citation>
    <scope>NUCLEOTIDE SEQUENCE [LARGE SCALE GENOMIC DNA]</scope>
</reference>
<name>A0ABP0NFV9_9DINO</name>
<keyword evidence="2" id="KW-1185">Reference proteome</keyword>
<gene>
    <name evidence="1" type="ORF">CCMP2556_LOCUS30804</name>
</gene>
<accession>A0ABP0NFV9</accession>
<evidence type="ECO:0000313" key="1">
    <source>
        <dbReference type="EMBL" id="CAK9062655.1"/>
    </source>
</evidence>
<comment type="caution">
    <text evidence="1">The sequence shown here is derived from an EMBL/GenBank/DDBJ whole genome shotgun (WGS) entry which is preliminary data.</text>
</comment>